<organism evidence="1">
    <name type="scientific">Candidatus Berkiella aquae</name>
    <dbReference type="NCBI Taxonomy" id="295108"/>
    <lineage>
        <taxon>Bacteria</taxon>
        <taxon>Pseudomonadati</taxon>
        <taxon>Pseudomonadota</taxon>
        <taxon>Gammaproteobacteria</taxon>
        <taxon>Candidatus Berkiellales</taxon>
        <taxon>Candidatus Berkiellaceae</taxon>
        <taxon>Candidatus Berkiella</taxon>
    </lineage>
</organism>
<accession>A0A0Q9YZC2</accession>
<dbReference type="EMBL" id="LKAJ02000001">
    <property type="protein sequence ID" value="MCS5712465.1"/>
    <property type="molecule type" value="Genomic_DNA"/>
</dbReference>
<name>A0A0Q9YZC2_9GAMM</name>
<reference evidence="2" key="2">
    <citation type="journal article" date="2016" name="Genome Announc.">
        <title>Draft Genome Sequences of Two Novel Amoeba-Resistant Intranuclear Bacteria, 'Candidatus Berkiella cookevillensis' and 'Candidatus Berkiella aquae'.</title>
        <authorList>
            <person name="Mehari Y.T."/>
            <person name="Arivett B.A."/>
            <person name="Farone A.L."/>
            <person name="Gunderson J.H."/>
            <person name="Farone M.B."/>
        </authorList>
    </citation>
    <scope>NUCLEOTIDE SEQUENCE</scope>
    <source>
        <strain evidence="2">HT99</strain>
    </source>
</reference>
<dbReference type="STRING" id="295108.HT99x_00755"/>
<gene>
    <name evidence="1" type="ORF">HT99x_00755</name>
    <name evidence="2" type="ORF">HT99x_013570</name>
</gene>
<reference evidence="1" key="1">
    <citation type="submission" date="2015-09" db="EMBL/GenBank/DDBJ databases">
        <title>Draft Genome Sequences of Two Novel Amoeba-resistant Intranuclear Bacteria, Candidatus Berkiella cookevillensis and Candidatus Berkiella aquae.</title>
        <authorList>
            <person name="Mehari Y.T."/>
            <person name="Arivett B.A."/>
            <person name="Farone A.L."/>
            <person name="Gunderson J.H."/>
            <person name="Farone M.B."/>
        </authorList>
    </citation>
    <scope>NUCLEOTIDE SEQUENCE [LARGE SCALE GENOMIC DNA]</scope>
    <source>
        <strain evidence="1">HT99</strain>
    </source>
</reference>
<dbReference type="RefSeq" id="WP_075065388.1">
    <property type="nucleotide sequence ID" value="NZ_LKAJ02000001.1"/>
</dbReference>
<dbReference type="Proteomes" id="UP000051497">
    <property type="component" value="Unassembled WGS sequence"/>
</dbReference>
<protein>
    <submittedName>
        <fullName evidence="1">Uncharacterized protein</fullName>
    </submittedName>
</protein>
<dbReference type="EMBL" id="LKAJ01000002">
    <property type="protein sequence ID" value="KRG22334.1"/>
    <property type="molecule type" value="Genomic_DNA"/>
</dbReference>
<sequence length="96" mass="10755">MTLCGESVKKLNKTIMSVLMFSLLSTGCQQVNQQRMKYVRDREKDYLASTVMAPLRVPEDLSYLKGQEHYSFPDVIPGRVDAVSIVPPGFGELSQS</sequence>
<keyword evidence="3" id="KW-1185">Reference proteome</keyword>
<comment type="caution">
    <text evidence="1">The sequence shown here is derived from an EMBL/GenBank/DDBJ whole genome shotgun (WGS) entry which is preliminary data.</text>
</comment>
<proteinExistence type="predicted"/>
<dbReference type="OrthoDB" id="5567595at2"/>
<dbReference type="AlphaFoldDB" id="A0A0Q9YZC2"/>
<reference evidence="2" key="3">
    <citation type="submission" date="2021-06" db="EMBL/GenBank/DDBJ databases">
        <title>Genomic Description and Analysis of Intracellular Bacteria, Candidatus Berkiella cookevillensis and Candidatus Berkiella aquae.</title>
        <authorList>
            <person name="Kidane D.T."/>
            <person name="Mehari Y.T."/>
            <person name="Rice F.C."/>
            <person name="Arivett B.A."/>
            <person name="Farone A.L."/>
            <person name="Berk S.G."/>
            <person name="Farone M.B."/>
        </authorList>
    </citation>
    <scope>NUCLEOTIDE SEQUENCE</scope>
    <source>
        <strain evidence="2">HT99</strain>
    </source>
</reference>
<evidence type="ECO:0000313" key="2">
    <source>
        <dbReference type="EMBL" id="MCS5712465.1"/>
    </source>
</evidence>
<evidence type="ECO:0000313" key="3">
    <source>
        <dbReference type="Proteomes" id="UP000051497"/>
    </source>
</evidence>
<evidence type="ECO:0000313" key="1">
    <source>
        <dbReference type="EMBL" id="KRG22334.1"/>
    </source>
</evidence>